<feature type="transmembrane region" description="Helical" evidence="13">
    <location>
        <begin position="159"/>
        <end position="183"/>
    </location>
</feature>
<dbReference type="PANTHER" id="PTHR45436:SF5">
    <property type="entry name" value="SENSOR HISTIDINE KINASE TRCS"/>
    <property type="match status" value="1"/>
</dbReference>
<sequence length="431" mass="47580">MFNSTRRRLALLNAAVFLLVLAVLSYLLYAHMRNRLLHETDESMKQANTRLQSAHHYSDMLQNEGSDSEPREKLTYLMWDAKGKLVSQSPPSSFEKQTAERFGGSPGKVGIRTVSAGGNHYRVMTVSLSFSNPEGIVSVGIVKSLGDVDRTLQLLLTDIIAALVAGGIFSIVAGMFLSGRALIPIRRSWDKQQRFVTDASHELRTPAAVIHAQTELILQHPEHSVEHESPRIAVILKESRRLGKLVDDLLTLARSDSNQAQIHPSRLSLDSVLLEVTESFRLLAASKGIAIVTEIERPLALWGDDGRIRQLLVIVLDNALKYTPEAGEIRVAGRYASSYTLSIVISDTGCGIAEEDLPHVFERFYRGDKSRSRTQGGTGLGLSIARWIVEAHGGSIRIHSKGTEGTQVELLFPRKAREIASRESGSRRSMT</sequence>
<dbReference type="Gene3D" id="1.10.287.130">
    <property type="match status" value="1"/>
</dbReference>
<evidence type="ECO:0000256" key="8">
    <source>
        <dbReference type="ARBA" id="ARBA00022777"/>
    </source>
</evidence>
<evidence type="ECO:0000256" key="5">
    <source>
        <dbReference type="ARBA" id="ARBA00022679"/>
    </source>
</evidence>
<dbReference type="CDD" id="cd00082">
    <property type="entry name" value="HisKA"/>
    <property type="match status" value="1"/>
</dbReference>
<dbReference type="SUPFAM" id="SSF55874">
    <property type="entry name" value="ATPase domain of HSP90 chaperone/DNA topoisomerase II/histidine kinase"/>
    <property type="match status" value="1"/>
</dbReference>
<keyword evidence="8 15" id="KW-0418">Kinase</keyword>
<gene>
    <name evidence="15" type="ORF">ACFPQ4_06335</name>
</gene>
<evidence type="ECO:0000256" key="13">
    <source>
        <dbReference type="SAM" id="Phobius"/>
    </source>
</evidence>
<dbReference type="Pfam" id="PF00512">
    <property type="entry name" value="HisKA"/>
    <property type="match status" value="1"/>
</dbReference>
<dbReference type="InterPro" id="IPR003661">
    <property type="entry name" value="HisK_dim/P_dom"/>
</dbReference>
<keyword evidence="10 13" id="KW-1133">Transmembrane helix</keyword>
<evidence type="ECO:0000256" key="10">
    <source>
        <dbReference type="ARBA" id="ARBA00022989"/>
    </source>
</evidence>
<dbReference type="CDD" id="cd00075">
    <property type="entry name" value="HATPase"/>
    <property type="match status" value="1"/>
</dbReference>
<comment type="caution">
    <text evidence="15">The sequence shown here is derived from an EMBL/GenBank/DDBJ whole genome shotgun (WGS) entry which is preliminary data.</text>
</comment>
<feature type="domain" description="Histidine kinase" evidence="14">
    <location>
        <begin position="198"/>
        <end position="416"/>
    </location>
</feature>
<evidence type="ECO:0000256" key="9">
    <source>
        <dbReference type="ARBA" id="ARBA00022840"/>
    </source>
</evidence>
<evidence type="ECO:0000256" key="7">
    <source>
        <dbReference type="ARBA" id="ARBA00022741"/>
    </source>
</evidence>
<name>A0ABW0QWB5_9BACL</name>
<dbReference type="SUPFAM" id="SSF47384">
    <property type="entry name" value="Homodimeric domain of signal transducing histidine kinase"/>
    <property type="match status" value="1"/>
</dbReference>
<dbReference type="SMART" id="SM00387">
    <property type="entry name" value="HATPase_c"/>
    <property type="match status" value="1"/>
</dbReference>
<dbReference type="InterPro" id="IPR036890">
    <property type="entry name" value="HATPase_C_sf"/>
</dbReference>
<dbReference type="PROSITE" id="PS50109">
    <property type="entry name" value="HIS_KIN"/>
    <property type="match status" value="1"/>
</dbReference>
<dbReference type="Proteomes" id="UP001596108">
    <property type="component" value="Unassembled WGS sequence"/>
</dbReference>
<evidence type="ECO:0000256" key="12">
    <source>
        <dbReference type="ARBA" id="ARBA00023136"/>
    </source>
</evidence>
<comment type="catalytic activity">
    <reaction evidence="1">
        <text>ATP + protein L-histidine = ADP + protein N-phospho-L-histidine.</text>
        <dbReference type="EC" id="2.7.13.3"/>
    </reaction>
</comment>
<keyword evidence="12 13" id="KW-0472">Membrane</keyword>
<keyword evidence="9" id="KW-0067">ATP-binding</keyword>
<organism evidence="15 16">
    <name type="scientific">Cohnella yongneupensis</name>
    <dbReference type="NCBI Taxonomy" id="425006"/>
    <lineage>
        <taxon>Bacteria</taxon>
        <taxon>Bacillati</taxon>
        <taxon>Bacillota</taxon>
        <taxon>Bacilli</taxon>
        <taxon>Bacillales</taxon>
        <taxon>Paenibacillaceae</taxon>
        <taxon>Cohnella</taxon>
    </lineage>
</organism>
<keyword evidence="16" id="KW-1185">Reference proteome</keyword>
<dbReference type="InterPro" id="IPR004358">
    <property type="entry name" value="Sig_transdc_His_kin-like_C"/>
</dbReference>
<dbReference type="InterPro" id="IPR005467">
    <property type="entry name" value="His_kinase_dom"/>
</dbReference>
<keyword evidence="5" id="KW-0808">Transferase</keyword>
<evidence type="ECO:0000256" key="6">
    <source>
        <dbReference type="ARBA" id="ARBA00022692"/>
    </source>
</evidence>
<dbReference type="EMBL" id="JBHSNC010000019">
    <property type="protein sequence ID" value="MFC5529068.1"/>
    <property type="molecule type" value="Genomic_DNA"/>
</dbReference>
<dbReference type="RefSeq" id="WP_378110938.1">
    <property type="nucleotide sequence ID" value="NZ_JBHSNC010000019.1"/>
</dbReference>
<evidence type="ECO:0000256" key="2">
    <source>
        <dbReference type="ARBA" id="ARBA00004370"/>
    </source>
</evidence>
<dbReference type="PANTHER" id="PTHR45436">
    <property type="entry name" value="SENSOR HISTIDINE KINASE YKOH"/>
    <property type="match status" value="1"/>
</dbReference>
<feature type="transmembrane region" description="Helical" evidence="13">
    <location>
        <begin position="9"/>
        <end position="29"/>
    </location>
</feature>
<keyword evidence="11" id="KW-0902">Two-component regulatory system</keyword>
<dbReference type="Gene3D" id="3.30.565.10">
    <property type="entry name" value="Histidine kinase-like ATPase, C-terminal domain"/>
    <property type="match status" value="1"/>
</dbReference>
<evidence type="ECO:0000313" key="16">
    <source>
        <dbReference type="Proteomes" id="UP001596108"/>
    </source>
</evidence>
<protein>
    <recommendedName>
        <fullName evidence="3">histidine kinase</fullName>
        <ecNumber evidence="3">2.7.13.3</ecNumber>
    </recommendedName>
</protein>
<reference evidence="16" key="1">
    <citation type="journal article" date="2019" name="Int. J. Syst. Evol. Microbiol.">
        <title>The Global Catalogue of Microorganisms (GCM) 10K type strain sequencing project: providing services to taxonomists for standard genome sequencing and annotation.</title>
        <authorList>
            <consortium name="The Broad Institute Genomics Platform"/>
            <consortium name="The Broad Institute Genome Sequencing Center for Infectious Disease"/>
            <person name="Wu L."/>
            <person name="Ma J."/>
        </authorList>
    </citation>
    <scope>NUCLEOTIDE SEQUENCE [LARGE SCALE GENOMIC DNA]</scope>
    <source>
        <strain evidence="16">CGMCC 1.18578</strain>
    </source>
</reference>
<dbReference type="SMART" id="SM00388">
    <property type="entry name" value="HisKA"/>
    <property type="match status" value="1"/>
</dbReference>
<dbReference type="InterPro" id="IPR050428">
    <property type="entry name" value="TCS_sensor_his_kinase"/>
</dbReference>
<dbReference type="GO" id="GO:0016301">
    <property type="term" value="F:kinase activity"/>
    <property type="evidence" value="ECO:0007669"/>
    <property type="project" value="UniProtKB-KW"/>
</dbReference>
<evidence type="ECO:0000259" key="14">
    <source>
        <dbReference type="PROSITE" id="PS50109"/>
    </source>
</evidence>
<keyword evidence="7" id="KW-0547">Nucleotide-binding</keyword>
<keyword evidence="6 13" id="KW-0812">Transmembrane</keyword>
<evidence type="ECO:0000256" key="3">
    <source>
        <dbReference type="ARBA" id="ARBA00012438"/>
    </source>
</evidence>
<proteinExistence type="predicted"/>
<comment type="subcellular location">
    <subcellularLocation>
        <location evidence="2">Membrane</location>
    </subcellularLocation>
</comment>
<evidence type="ECO:0000256" key="11">
    <source>
        <dbReference type="ARBA" id="ARBA00023012"/>
    </source>
</evidence>
<dbReference type="EC" id="2.7.13.3" evidence="3"/>
<dbReference type="Pfam" id="PF02518">
    <property type="entry name" value="HATPase_c"/>
    <property type="match status" value="1"/>
</dbReference>
<evidence type="ECO:0000313" key="15">
    <source>
        <dbReference type="EMBL" id="MFC5529068.1"/>
    </source>
</evidence>
<keyword evidence="4" id="KW-0597">Phosphoprotein</keyword>
<accession>A0ABW0QWB5</accession>
<dbReference type="InterPro" id="IPR003594">
    <property type="entry name" value="HATPase_dom"/>
</dbReference>
<evidence type="ECO:0000256" key="4">
    <source>
        <dbReference type="ARBA" id="ARBA00022553"/>
    </source>
</evidence>
<dbReference type="PRINTS" id="PR00344">
    <property type="entry name" value="BCTRLSENSOR"/>
</dbReference>
<evidence type="ECO:0000256" key="1">
    <source>
        <dbReference type="ARBA" id="ARBA00000085"/>
    </source>
</evidence>
<dbReference type="InterPro" id="IPR036097">
    <property type="entry name" value="HisK_dim/P_sf"/>
</dbReference>